<dbReference type="OrthoDB" id="2122982at2759"/>
<reference evidence="2" key="1">
    <citation type="journal article" date="2021" name="Genome Biol. Evol.">
        <title>The assembled and annotated genome of the fairy-ring fungus Marasmius oreades.</title>
        <authorList>
            <person name="Hiltunen M."/>
            <person name="Ament-Velasquez S.L."/>
            <person name="Johannesson H."/>
        </authorList>
    </citation>
    <scope>NUCLEOTIDE SEQUENCE</scope>
    <source>
        <strain evidence="2">03SP1</strain>
    </source>
</reference>
<evidence type="ECO:0000313" key="3">
    <source>
        <dbReference type="Proteomes" id="UP001049176"/>
    </source>
</evidence>
<accession>A0A9P7RPD9</accession>
<dbReference type="Proteomes" id="UP001049176">
    <property type="component" value="Chromosome 9"/>
</dbReference>
<keyword evidence="3" id="KW-1185">Reference proteome</keyword>
<name>A0A9P7RPD9_9AGAR</name>
<sequence length="1111" mass="126751">MQSVQNMETRGIRMNAARDDKKGSDKTEEYSKIRSKINGFSESSQVLLKVLEEVKDIHPFIGAAVIAFQAVVKLELKRHQNDDKVKFLMVKLQDLMETLVQLRAIRPDQKTKDQLYTVKEKLASLCAKLEKDIEKCGNLCDHVSKKGFLVKLLKGPIYEIRLGDMAQTLDERQRELEFALVLFTARGIQSTNDTLRSAHNDINMVLLLQMLQSSAEKEFLDIVNAKGGPSKCMQDEKILAELIQIRRSHSTSQEDPDPDVDDVSITPQRVPPQAPLSRPMPSAYPPQPTSRYNHEMYGSRHRSRRTHYGHDEYGEGYAPEPPRTSHQRSHATPTRSAAPGYHSHYHHQHRGTYAYDSDDKHPSDAEIKQLKEELAKDVDEEVNQNQDVFIRKFQEQRRQLLVIELTVIKQGDRVVREVHSGPHDRIYDEELRGIWKEMGWKLVVPTVEFVRTLHDYYVSQHHDMQILDDHFNRPPEPGSTPENEMAALSRSLNAAKQHAEKKWAVKGLDYTRLQPVAEAFDADYSGYVSVWEANQVLSLRPEGWSLLSWLAYWASGRHSAITQYCIKIGDILDNMHLLLRHRVLPVNRHTVNRYLDRMRTLERVLATTLPCDEAPEGELALRVSRYTQNEEERMVHILQALNYEIDGSDTIELITNRYQIERNFFPLVYLLLRRHLAVIRLACDVTLDIREMATATSSLKTIFQAVKSRVSTLKVMFLDDSTFSSFLQTFAFGMYYGVYSNTVVLFPPLKENEDQEMGDTTPAPFYSPEDPIQFESCIGDHVNGYWSGYLTGSDKRSPNTNRLLQFRISNWKGSKFDGDGSYSEGEISVEGSYDSKTNVLEATIVGTADINRSESGGSDLKVFISGSVDTISVGHLGKQYQISGGWNTSKERGSITLLQTPAWTYRFRQRYLGQTANERWRFALQAVLYRVRSERGVPDKAFCVEKLKEIRQSVYSLKQQMLIKASVNEDAEAIVNRLAPSDSRLCHWLARFAIWPTIHFNAECECGKPVIGSRVSRFTGSLSSLALGEVCQHEGGTPLSAMDERIKTVQILHRRDKYELTQLVDSVSEQISALYRHPVSTVVTGRYKPIIRRPTTSLAMSLLSRNSTGER</sequence>
<feature type="compositionally biased region" description="Basic and acidic residues" evidence="1">
    <location>
        <begin position="16"/>
        <end position="30"/>
    </location>
</feature>
<dbReference type="GeneID" id="66082347"/>
<dbReference type="RefSeq" id="XP_043003765.1">
    <property type="nucleotide sequence ID" value="XM_043158418.1"/>
</dbReference>
<dbReference type="AlphaFoldDB" id="A0A9P7RPD9"/>
<proteinExistence type="predicted"/>
<protein>
    <submittedName>
        <fullName evidence="2">Uncharacterized protein</fullName>
    </submittedName>
</protein>
<feature type="region of interest" description="Disordered" evidence="1">
    <location>
        <begin position="1"/>
        <end position="30"/>
    </location>
</feature>
<dbReference type="EMBL" id="CM032189">
    <property type="protein sequence ID" value="KAG7087294.1"/>
    <property type="molecule type" value="Genomic_DNA"/>
</dbReference>
<evidence type="ECO:0000256" key="1">
    <source>
        <dbReference type="SAM" id="MobiDB-lite"/>
    </source>
</evidence>
<dbReference type="KEGG" id="more:E1B28_013272"/>
<feature type="region of interest" description="Disordered" evidence="1">
    <location>
        <begin position="248"/>
        <end position="346"/>
    </location>
</feature>
<organism evidence="2 3">
    <name type="scientific">Marasmius oreades</name>
    <name type="common">fairy-ring Marasmius</name>
    <dbReference type="NCBI Taxonomy" id="181124"/>
    <lineage>
        <taxon>Eukaryota</taxon>
        <taxon>Fungi</taxon>
        <taxon>Dikarya</taxon>
        <taxon>Basidiomycota</taxon>
        <taxon>Agaricomycotina</taxon>
        <taxon>Agaricomycetes</taxon>
        <taxon>Agaricomycetidae</taxon>
        <taxon>Agaricales</taxon>
        <taxon>Marasmiineae</taxon>
        <taxon>Marasmiaceae</taxon>
        <taxon>Marasmius</taxon>
    </lineage>
</organism>
<comment type="caution">
    <text evidence="2">The sequence shown here is derived from an EMBL/GenBank/DDBJ whole genome shotgun (WGS) entry which is preliminary data.</text>
</comment>
<gene>
    <name evidence="2" type="ORF">E1B28_013272</name>
</gene>
<evidence type="ECO:0000313" key="2">
    <source>
        <dbReference type="EMBL" id="KAG7087294.1"/>
    </source>
</evidence>